<evidence type="ECO:0000256" key="2">
    <source>
        <dbReference type="ARBA" id="ARBA00022723"/>
    </source>
</evidence>
<dbReference type="GO" id="GO:0043448">
    <property type="term" value="P:alkane catabolic process"/>
    <property type="evidence" value="ECO:0007669"/>
    <property type="project" value="TreeGrafter"/>
</dbReference>
<organism evidence="7">
    <name type="scientific">Planktothricoides sp. SpSt-374</name>
    <dbReference type="NCBI Taxonomy" id="2282167"/>
    <lineage>
        <taxon>Bacteria</taxon>
        <taxon>Bacillati</taxon>
        <taxon>Cyanobacteriota</taxon>
        <taxon>Cyanophyceae</taxon>
        <taxon>Oscillatoriophycideae</taxon>
        <taxon>Oscillatoriales</taxon>
        <taxon>Oscillatoriaceae</taxon>
        <taxon>Planktothricoides</taxon>
    </lineage>
</organism>
<dbReference type="AlphaFoldDB" id="A0A7C3VU70"/>
<keyword evidence="1" id="KW-0813">Transport</keyword>
<dbReference type="InterPro" id="IPR018527">
    <property type="entry name" value="Rubredoxin_Fe_BS"/>
</dbReference>
<dbReference type="InterPro" id="IPR024935">
    <property type="entry name" value="Rubredoxin_dom"/>
</dbReference>
<evidence type="ECO:0000256" key="5">
    <source>
        <dbReference type="SAM" id="MobiDB-lite"/>
    </source>
</evidence>
<keyword evidence="2" id="KW-0479">Metal-binding</keyword>
<dbReference type="GO" id="GO:0005506">
    <property type="term" value="F:iron ion binding"/>
    <property type="evidence" value="ECO:0007669"/>
    <property type="project" value="InterPro"/>
</dbReference>
<proteinExistence type="predicted"/>
<accession>A0A7C3VU70</accession>
<dbReference type="CDD" id="cd00730">
    <property type="entry name" value="rubredoxin"/>
    <property type="match status" value="1"/>
</dbReference>
<dbReference type="Gene3D" id="2.20.28.10">
    <property type="match status" value="1"/>
</dbReference>
<evidence type="ECO:0000256" key="4">
    <source>
        <dbReference type="ARBA" id="ARBA00023004"/>
    </source>
</evidence>
<feature type="domain" description="Rubredoxin-like" evidence="6">
    <location>
        <begin position="2"/>
        <end position="69"/>
    </location>
</feature>
<dbReference type="InterPro" id="IPR050526">
    <property type="entry name" value="Rubredoxin_ET"/>
</dbReference>
<dbReference type="SUPFAM" id="SSF57802">
    <property type="entry name" value="Rubredoxin-like"/>
    <property type="match status" value="1"/>
</dbReference>
<dbReference type="InterPro" id="IPR024934">
    <property type="entry name" value="Rubredoxin-like_dom"/>
</dbReference>
<dbReference type="EMBL" id="DSPX01000159">
    <property type="protein sequence ID" value="HGG02035.1"/>
    <property type="molecule type" value="Genomic_DNA"/>
</dbReference>
<dbReference type="GO" id="GO:0009055">
    <property type="term" value="F:electron transfer activity"/>
    <property type="evidence" value="ECO:0007669"/>
    <property type="project" value="TreeGrafter"/>
</dbReference>
<keyword evidence="4" id="KW-0408">Iron</keyword>
<name>A0A7C3VU70_9CYAN</name>
<keyword evidence="3" id="KW-0249">Electron transport</keyword>
<dbReference type="PROSITE" id="PS00202">
    <property type="entry name" value="RUBREDOXIN"/>
    <property type="match status" value="1"/>
</dbReference>
<dbReference type="Pfam" id="PF00301">
    <property type="entry name" value="Rubredoxin"/>
    <property type="match status" value="1"/>
</dbReference>
<comment type="caution">
    <text evidence="7">The sequence shown here is derived from an EMBL/GenBank/DDBJ whole genome shotgun (WGS) entry which is preliminary data.</text>
</comment>
<gene>
    <name evidence="7" type="ORF">ENR15_15680</name>
</gene>
<protein>
    <submittedName>
        <fullName evidence="7">Rubredoxin</fullName>
    </submittedName>
</protein>
<feature type="region of interest" description="Disordered" evidence="5">
    <location>
        <begin position="23"/>
        <end position="45"/>
    </location>
</feature>
<reference evidence="7" key="1">
    <citation type="journal article" date="2020" name="mSystems">
        <title>Genome- and Community-Level Interaction Insights into Carbon Utilization and Element Cycling Functions of Hydrothermarchaeota in Hydrothermal Sediment.</title>
        <authorList>
            <person name="Zhou Z."/>
            <person name="Liu Y."/>
            <person name="Xu W."/>
            <person name="Pan J."/>
            <person name="Luo Z.H."/>
            <person name="Li M."/>
        </authorList>
    </citation>
    <scope>NUCLEOTIDE SEQUENCE [LARGE SCALE GENOMIC DNA]</scope>
    <source>
        <strain evidence="7">SpSt-374</strain>
    </source>
</reference>
<evidence type="ECO:0000256" key="3">
    <source>
        <dbReference type="ARBA" id="ARBA00022982"/>
    </source>
</evidence>
<dbReference type="PANTHER" id="PTHR47627">
    <property type="entry name" value="RUBREDOXIN"/>
    <property type="match status" value="1"/>
</dbReference>
<dbReference type="PANTHER" id="PTHR47627:SF1">
    <property type="entry name" value="RUBREDOXIN-1-RELATED"/>
    <property type="match status" value="1"/>
</dbReference>
<dbReference type="PROSITE" id="PS50903">
    <property type="entry name" value="RUBREDOXIN_LIKE"/>
    <property type="match status" value="1"/>
</dbReference>
<sequence length="71" mass="7735">MSQTYECTVCGYLYDANASRTPVRAKGDADATPSGVRDSGMAQGTHFHDLPDDWVCPDCGASKDDFEPLYK</sequence>
<evidence type="ECO:0000259" key="6">
    <source>
        <dbReference type="PROSITE" id="PS50903"/>
    </source>
</evidence>
<evidence type="ECO:0000313" key="7">
    <source>
        <dbReference type="EMBL" id="HGG02035.1"/>
    </source>
</evidence>
<evidence type="ECO:0000256" key="1">
    <source>
        <dbReference type="ARBA" id="ARBA00022448"/>
    </source>
</evidence>